<keyword evidence="5" id="KW-1185">Reference proteome</keyword>
<dbReference type="CDD" id="cd08241">
    <property type="entry name" value="QOR1"/>
    <property type="match status" value="1"/>
</dbReference>
<accession>A0ABY1MI31</accession>
<dbReference type="InterPro" id="IPR002328">
    <property type="entry name" value="ADH_Zn_CS"/>
</dbReference>
<proteinExistence type="inferred from homology"/>
<dbReference type="InterPro" id="IPR036291">
    <property type="entry name" value="NAD(P)-bd_dom_sf"/>
</dbReference>
<dbReference type="PROSITE" id="PS00059">
    <property type="entry name" value="ADH_ZINC"/>
    <property type="match status" value="1"/>
</dbReference>
<dbReference type="PANTHER" id="PTHR43677">
    <property type="entry name" value="SHORT-CHAIN DEHYDROGENASE/REDUCTASE"/>
    <property type="match status" value="1"/>
</dbReference>
<dbReference type="Pfam" id="PF08240">
    <property type="entry name" value="ADH_N"/>
    <property type="match status" value="1"/>
</dbReference>
<evidence type="ECO:0000259" key="3">
    <source>
        <dbReference type="SMART" id="SM00829"/>
    </source>
</evidence>
<evidence type="ECO:0000313" key="4">
    <source>
        <dbReference type="EMBL" id="SMG57607.1"/>
    </source>
</evidence>
<dbReference type="PANTHER" id="PTHR43677:SF4">
    <property type="entry name" value="QUINONE OXIDOREDUCTASE-LIKE PROTEIN 2"/>
    <property type="match status" value="1"/>
</dbReference>
<dbReference type="InterPro" id="IPR013149">
    <property type="entry name" value="ADH-like_C"/>
</dbReference>
<dbReference type="InterPro" id="IPR020843">
    <property type="entry name" value="ER"/>
</dbReference>
<evidence type="ECO:0000313" key="5">
    <source>
        <dbReference type="Proteomes" id="UP000193566"/>
    </source>
</evidence>
<keyword evidence="1" id="KW-0560">Oxidoreductase</keyword>
<dbReference type="EMBL" id="FXAV01000025">
    <property type="protein sequence ID" value="SMG57607.1"/>
    <property type="molecule type" value="Genomic_DNA"/>
</dbReference>
<protein>
    <submittedName>
        <fullName evidence="4">NADPH2:quinone reductase</fullName>
    </submittedName>
</protein>
<organism evidence="4 5">
    <name type="scientific">Rhodococcus rhodochrous J3</name>
    <dbReference type="NCBI Taxonomy" id="903528"/>
    <lineage>
        <taxon>Bacteria</taxon>
        <taxon>Bacillati</taxon>
        <taxon>Actinomycetota</taxon>
        <taxon>Actinomycetes</taxon>
        <taxon>Mycobacteriales</taxon>
        <taxon>Nocardiaceae</taxon>
        <taxon>Rhodococcus</taxon>
    </lineage>
</organism>
<name>A0ABY1MI31_RHORH</name>
<comment type="similarity">
    <text evidence="2">Belongs to the zinc-containing alcohol dehydrogenase family.</text>
</comment>
<dbReference type="SMART" id="SM00829">
    <property type="entry name" value="PKS_ER"/>
    <property type="match status" value="1"/>
</dbReference>
<dbReference type="InterPro" id="IPR011032">
    <property type="entry name" value="GroES-like_sf"/>
</dbReference>
<dbReference type="Pfam" id="PF00107">
    <property type="entry name" value="ADH_zinc_N"/>
    <property type="match status" value="1"/>
</dbReference>
<dbReference type="Gene3D" id="3.40.50.720">
    <property type="entry name" value="NAD(P)-binding Rossmann-like Domain"/>
    <property type="match status" value="1"/>
</dbReference>
<dbReference type="InterPro" id="IPR013154">
    <property type="entry name" value="ADH-like_N"/>
</dbReference>
<dbReference type="InterPro" id="IPR051397">
    <property type="entry name" value="Zn-ADH-like_protein"/>
</dbReference>
<dbReference type="Proteomes" id="UP000193566">
    <property type="component" value="Unassembled WGS sequence"/>
</dbReference>
<comment type="caution">
    <text evidence="4">The sequence shown here is derived from an EMBL/GenBank/DDBJ whole genome shotgun (WGS) entry which is preliminary data.</text>
</comment>
<evidence type="ECO:0000256" key="2">
    <source>
        <dbReference type="RuleBase" id="RU361277"/>
    </source>
</evidence>
<gene>
    <name evidence="4" type="ORF">SAMN02745947_05097</name>
</gene>
<feature type="domain" description="Enoyl reductase (ER)" evidence="3">
    <location>
        <begin position="18"/>
        <end position="329"/>
    </location>
</feature>
<reference evidence="4 5" key="1">
    <citation type="submission" date="2017-04" db="EMBL/GenBank/DDBJ databases">
        <authorList>
            <person name="Varghese N."/>
            <person name="Submissions S."/>
        </authorList>
    </citation>
    <scope>NUCLEOTIDE SEQUENCE [LARGE SCALE GENOMIC DNA]</scope>
    <source>
        <strain evidence="4 5">J3</strain>
    </source>
</reference>
<evidence type="ECO:0000256" key="1">
    <source>
        <dbReference type="ARBA" id="ARBA00023002"/>
    </source>
</evidence>
<dbReference type="SUPFAM" id="SSF51735">
    <property type="entry name" value="NAD(P)-binding Rossmann-fold domains"/>
    <property type="match status" value="1"/>
</dbReference>
<dbReference type="Gene3D" id="3.90.180.10">
    <property type="entry name" value="Medium-chain alcohol dehydrogenases, catalytic domain"/>
    <property type="match status" value="1"/>
</dbReference>
<keyword evidence="2" id="KW-0862">Zinc</keyword>
<sequence>MSRRSNPMMRAARIHELGSAEAVSIDVVETPSPGADELLVSVEAAAVNFPDTLMIAGRYQTKTPLPFVPGHECAGIVTAVGVDVTGFVPGDRVAALAPGAFAEYAVVPASSAIPVPEGVTPAEAAATWVCHLTAYHALRSVAQVEPGDLVLVLGAGGGLGLAAVELAVSLGATVIAAASSTEKLDAARDRGARHVVDYAGGDLREGIRAAVGPGALQVVIDPVGGRWAEPALRELSWGGRYVTLGYASGEIPSIPLNLVLLKGAIIKGLEIRTFAQHDPAGAARDRAEFTELWSTGRIRPRIHARYPLDDTAAAMTAVASRQSVGKTVIEIVSSESR</sequence>
<keyword evidence="2" id="KW-0479">Metal-binding</keyword>
<dbReference type="SUPFAM" id="SSF50129">
    <property type="entry name" value="GroES-like"/>
    <property type="match status" value="1"/>
</dbReference>
<comment type="cofactor">
    <cofactor evidence="2">
        <name>Zn(2+)</name>
        <dbReference type="ChEBI" id="CHEBI:29105"/>
    </cofactor>
</comment>